<feature type="binding site" evidence="1">
    <location>
        <position position="403"/>
    </location>
    <ligand>
        <name>substrate</name>
    </ligand>
</feature>
<comment type="catalytic activity">
    <reaction evidence="1">
        <text>N(2)-acetyl-L-ornithine + L-glutamate = N-acetyl-L-glutamate + L-ornithine</text>
        <dbReference type="Rhea" id="RHEA:15349"/>
        <dbReference type="ChEBI" id="CHEBI:29985"/>
        <dbReference type="ChEBI" id="CHEBI:44337"/>
        <dbReference type="ChEBI" id="CHEBI:46911"/>
        <dbReference type="ChEBI" id="CHEBI:57805"/>
        <dbReference type="EC" id="2.3.1.35"/>
    </reaction>
</comment>
<keyword evidence="1" id="KW-0068">Autocatalytic cleavage</keyword>
<dbReference type="GO" id="GO:0004358">
    <property type="term" value="F:L-glutamate N-acetyltransferase activity, acting on acetyl-L-ornithine as donor"/>
    <property type="evidence" value="ECO:0007669"/>
    <property type="project" value="UniProtKB-EC"/>
</dbReference>
<sequence>MKKIEGGVCAAKGFRAAGVHCGVKANSPADKNDLALIVSDTVAATAATFTSNRVKAAPIYVCMEHLENGLAQAIVANSGNANACAPEGMENAKRMAAAAAKAAGVDEDKVLVGSTGVIGQRLNVETIEAHMDEVASKLEASAEASQAANNAIMTTDTVEKTAAVEFTCGGKTCRIGGIAKGSGMIHPNMGTMLCFITTDCAIDPSLLRSALREVVSKTFNRISVDGDTSTNDTCIVMANGMAGNELLDWKSEEYHAFYDALYEVALTLAKKMAADGEGASRLISCTVKHSRAEEYAERLAKAVIASSLVKAAMYGADANWGRVLCAMGYSKAPFRPEFVNIGFSSAAGSITVCENGEAVDFDEDIAKKILLEKEVSIDVDIQEGDEEATAYGCDLTYDYVRINGDYRT</sequence>
<dbReference type="PANTHER" id="PTHR23100:SF0">
    <property type="entry name" value="ARGININE BIOSYNTHESIS BIFUNCTIONAL PROTEIN ARGJ, MITOCHONDRIAL"/>
    <property type="match status" value="1"/>
</dbReference>
<comment type="catalytic activity">
    <reaction evidence="1">
        <text>L-glutamate + acetyl-CoA = N-acetyl-L-glutamate + CoA + H(+)</text>
        <dbReference type="Rhea" id="RHEA:24292"/>
        <dbReference type="ChEBI" id="CHEBI:15378"/>
        <dbReference type="ChEBI" id="CHEBI:29985"/>
        <dbReference type="ChEBI" id="CHEBI:44337"/>
        <dbReference type="ChEBI" id="CHEBI:57287"/>
        <dbReference type="ChEBI" id="CHEBI:57288"/>
        <dbReference type="EC" id="2.3.1.1"/>
    </reaction>
</comment>
<feature type="active site" description="Nucleophile" evidence="1">
    <location>
        <position position="191"/>
    </location>
</feature>
<reference evidence="2 3" key="1">
    <citation type="submission" date="2021-06" db="EMBL/GenBank/DDBJ databases">
        <authorList>
            <person name="Sun Q."/>
            <person name="Li D."/>
        </authorList>
    </citation>
    <scope>NUCLEOTIDE SEQUENCE [LARGE SCALE GENOMIC DNA]</scope>
    <source>
        <strain evidence="2 3">MSJd-7</strain>
    </source>
</reference>
<feature type="chain" id="PRO_5044942074" description="Arginine biosynthesis bifunctional protein ArgJ alpha chain" evidence="1">
    <location>
        <begin position="1"/>
        <end position="190"/>
    </location>
</feature>
<organism evidence="2 3">
    <name type="scientific">Butyricicoccus intestinisimiae</name>
    <dbReference type="NCBI Taxonomy" id="2841509"/>
    <lineage>
        <taxon>Bacteria</taxon>
        <taxon>Bacillati</taxon>
        <taxon>Bacillota</taxon>
        <taxon>Clostridia</taxon>
        <taxon>Eubacteriales</taxon>
        <taxon>Butyricicoccaceae</taxon>
        <taxon>Butyricicoccus</taxon>
    </lineage>
</organism>
<comment type="subcellular location">
    <subcellularLocation>
        <location evidence="1">Cytoplasm</location>
    </subcellularLocation>
</comment>
<feature type="binding site" evidence="1">
    <location>
        <position position="180"/>
    </location>
    <ligand>
        <name>substrate</name>
    </ligand>
</feature>
<dbReference type="EC" id="2.3.1.35" evidence="1"/>
<dbReference type="PANTHER" id="PTHR23100">
    <property type="entry name" value="ARGININE BIOSYNTHESIS BIFUNCTIONAL PROTEIN ARGJ"/>
    <property type="match status" value="1"/>
</dbReference>
<evidence type="ECO:0000313" key="2">
    <source>
        <dbReference type="EMBL" id="MBU5490368.1"/>
    </source>
</evidence>
<comment type="caution">
    <text evidence="2">The sequence shown here is derived from an EMBL/GenBank/DDBJ whole genome shotgun (WGS) entry which is preliminary data.</text>
</comment>
<feature type="site" description="Cleavage; by autolysis" evidence="1">
    <location>
        <begin position="190"/>
        <end position="191"/>
    </location>
</feature>
<accession>A0ABS6ERP4</accession>
<dbReference type="RefSeq" id="WP_216470029.1">
    <property type="nucleotide sequence ID" value="NZ_JAHLQI010000003.1"/>
</dbReference>
<name>A0ABS6ERP4_9FIRM</name>
<comment type="similarity">
    <text evidence="1">Belongs to the ArgJ family.</text>
</comment>
<dbReference type="InterPro" id="IPR002813">
    <property type="entry name" value="Arg_biosynth_ArgJ"/>
</dbReference>
<keyword evidence="1" id="KW-0055">Arginine biosynthesis</keyword>
<comment type="pathway">
    <text evidence="1">Amino-acid biosynthesis; L-arginine biosynthesis; L-ornithine and N-acetyl-L-glutamate from L-glutamate and N(2)-acetyl-L-ornithine (cyclic): step 1/1.</text>
</comment>
<keyword evidence="1 2" id="KW-0808">Transferase</keyword>
<evidence type="ECO:0000256" key="1">
    <source>
        <dbReference type="HAMAP-Rule" id="MF_01106"/>
    </source>
</evidence>
<dbReference type="NCBIfam" id="TIGR00120">
    <property type="entry name" value="ArgJ"/>
    <property type="match status" value="1"/>
</dbReference>
<comment type="function">
    <text evidence="1">Catalyzes two activities which are involved in the cyclic version of arginine biosynthesis: the synthesis of N-acetylglutamate from glutamate and acetyl-CoA as the acetyl donor, and of ornithine by transacetylation between N(2)-acetylornithine and glutamate.</text>
</comment>
<feature type="chain" id="PRO_5044942075" description="Arginine biosynthesis bifunctional protein ArgJ beta chain" evidence="1">
    <location>
        <begin position="191"/>
        <end position="408"/>
    </location>
</feature>
<feature type="site" description="Involved in the stabilization of negative charge on the oxyanion by the formation of the oxyanion hole" evidence="1">
    <location>
        <position position="116"/>
    </location>
</feature>
<feature type="binding site" evidence="1">
    <location>
        <position position="277"/>
    </location>
    <ligand>
        <name>substrate</name>
    </ligand>
</feature>
<comment type="pathway">
    <text evidence="1">Amino-acid biosynthesis; L-arginine biosynthesis; N(2)-acetyl-L-ornithine from L-glutamate: step 1/4.</text>
</comment>
<dbReference type="EC" id="2.3.1.1" evidence="1"/>
<dbReference type="NCBIfam" id="NF003802">
    <property type="entry name" value="PRK05388.1"/>
    <property type="match status" value="1"/>
</dbReference>
<dbReference type="HAMAP" id="MF_01106">
    <property type="entry name" value="ArgJ"/>
    <property type="match status" value="1"/>
</dbReference>
<dbReference type="EMBL" id="JAHLQI010000003">
    <property type="protein sequence ID" value="MBU5490368.1"/>
    <property type="molecule type" value="Genomic_DNA"/>
</dbReference>
<keyword evidence="1" id="KW-0028">Amino-acid biosynthesis</keyword>
<dbReference type="Proteomes" id="UP000783588">
    <property type="component" value="Unassembled WGS sequence"/>
</dbReference>
<comment type="subunit">
    <text evidence="1">Heterotetramer of two alpha and two beta chains.</text>
</comment>
<evidence type="ECO:0000313" key="3">
    <source>
        <dbReference type="Proteomes" id="UP000783588"/>
    </source>
</evidence>
<keyword evidence="1" id="KW-0511">Multifunctional enzyme</keyword>
<keyword evidence="1" id="KW-0963">Cytoplasm</keyword>
<feature type="binding site" evidence="1">
    <location>
        <position position="154"/>
    </location>
    <ligand>
        <name>substrate</name>
    </ligand>
</feature>
<proteinExistence type="inferred from homology"/>
<dbReference type="CDD" id="cd02152">
    <property type="entry name" value="OAT"/>
    <property type="match status" value="1"/>
</dbReference>
<feature type="site" description="Involved in the stabilization of negative charge on the oxyanion by the formation of the oxyanion hole" evidence="1">
    <location>
        <position position="115"/>
    </location>
</feature>
<feature type="binding site" evidence="1">
    <location>
        <position position="191"/>
    </location>
    <ligand>
        <name>substrate</name>
    </ligand>
</feature>
<protein>
    <recommendedName>
        <fullName evidence="1">Arginine biosynthesis bifunctional protein ArgJ</fullName>
    </recommendedName>
    <domain>
        <recommendedName>
            <fullName evidence="1">Glutamate N-acetyltransferase</fullName>
            <ecNumber evidence="1">2.3.1.35</ecNumber>
        </recommendedName>
        <alternativeName>
            <fullName evidence="1">Ornithine acetyltransferase</fullName>
            <shortName evidence="1">OATase</shortName>
        </alternativeName>
        <alternativeName>
            <fullName evidence="1">Ornithine transacetylase</fullName>
        </alternativeName>
    </domain>
    <domain>
        <recommendedName>
            <fullName evidence="1">Amino-acid acetyltransferase</fullName>
            <ecNumber evidence="1">2.3.1.1</ecNumber>
        </recommendedName>
        <alternativeName>
            <fullName evidence="1">N-acetylglutamate synthase</fullName>
            <shortName evidence="1">AGSase</shortName>
        </alternativeName>
    </domain>
    <component>
        <recommendedName>
            <fullName evidence="1">Arginine biosynthesis bifunctional protein ArgJ alpha chain</fullName>
        </recommendedName>
    </component>
    <component>
        <recommendedName>
            <fullName evidence="1">Arginine biosynthesis bifunctional protein ArgJ beta chain</fullName>
        </recommendedName>
    </component>
</protein>
<keyword evidence="3" id="KW-1185">Reference proteome</keyword>
<keyword evidence="1 2" id="KW-0012">Acyltransferase</keyword>
<gene>
    <name evidence="1 2" type="primary">argJ</name>
    <name evidence="2" type="ORF">KQI75_07005</name>
</gene>
<feature type="binding site" evidence="1">
    <location>
        <position position="408"/>
    </location>
    <ligand>
        <name>substrate</name>
    </ligand>
</feature>
<dbReference type="Pfam" id="PF01960">
    <property type="entry name" value="ArgJ"/>
    <property type="match status" value="1"/>
</dbReference>